<evidence type="ECO:0000256" key="5">
    <source>
        <dbReference type="SAM" id="MobiDB-lite"/>
    </source>
</evidence>
<comment type="similarity">
    <text evidence="1 4">Belongs to the tRNA nucleotidyltransferase/poly(A) polymerase family.</text>
</comment>
<evidence type="ECO:0000313" key="8">
    <source>
        <dbReference type="EMBL" id="KAH7566183.1"/>
    </source>
</evidence>
<protein>
    <recommendedName>
        <fullName evidence="10">Poly(A) polymerase</fullName>
    </recommendedName>
</protein>
<keyword evidence="3" id="KW-0547">Nucleotide-binding</keyword>
<evidence type="ECO:0000259" key="7">
    <source>
        <dbReference type="Pfam" id="PF12627"/>
    </source>
</evidence>
<keyword evidence="9" id="KW-1185">Reference proteome</keyword>
<accession>A0ABQ8HPH7</accession>
<feature type="region of interest" description="Disordered" evidence="5">
    <location>
        <begin position="659"/>
        <end position="681"/>
    </location>
</feature>
<dbReference type="InterPro" id="IPR052191">
    <property type="entry name" value="tRNA_ntf/polyA_polymerase_I"/>
</dbReference>
<keyword evidence="4" id="KW-0694">RNA-binding</keyword>
<gene>
    <name evidence="8" type="ORF">JRO89_XS08G0111900</name>
</gene>
<proteinExistence type="inferred from homology"/>
<feature type="domain" description="Poly A polymerase head" evidence="6">
    <location>
        <begin position="85"/>
        <end position="212"/>
    </location>
</feature>
<dbReference type="Gene3D" id="3.30.460.10">
    <property type="entry name" value="Beta Polymerase, domain 2"/>
    <property type="match status" value="1"/>
</dbReference>
<feature type="domain" description="tRNA nucleotidyltransferase/poly(A) polymerase RNA and SrmB- binding" evidence="7">
    <location>
        <begin position="241"/>
        <end position="303"/>
    </location>
</feature>
<dbReference type="Gene3D" id="1.10.3090.10">
    <property type="entry name" value="cca-adding enzyme, domain 2"/>
    <property type="match status" value="1"/>
</dbReference>
<organism evidence="8 9">
    <name type="scientific">Xanthoceras sorbifolium</name>
    <dbReference type="NCBI Taxonomy" id="99658"/>
    <lineage>
        <taxon>Eukaryota</taxon>
        <taxon>Viridiplantae</taxon>
        <taxon>Streptophyta</taxon>
        <taxon>Embryophyta</taxon>
        <taxon>Tracheophyta</taxon>
        <taxon>Spermatophyta</taxon>
        <taxon>Magnoliopsida</taxon>
        <taxon>eudicotyledons</taxon>
        <taxon>Gunneridae</taxon>
        <taxon>Pentapetalae</taxon>
        <taxon>rosids</taxon>
        <taxon>malvids</taxon>
        <taxon>Sapindales</taxon>
        <taxon>Sapindaceae</taxon>
        <taxon>Xanthoceroideae</taxon>
        <taxon>Xanthoceras</taxon>
    </lineage>
</organism>
<dbReference type="Proteomes" id="UP000827721">
    <property type="component" value="Unassembled WGS sequence"/>
</dbReference>
<dbReference type="PANTHER" id="PTHR43051:SF1">
    <property type="entry name" value="POLYNUCLEOTIDE ADENYLYLTRANSFERASE FAMILY PROTEIN"/>
    <property type="match status" value="1"/>
</dbReference>
<dbReference type="SUPFAM" id="SSF81891">
    <property type="entry name" value="Poly A polymerase C-terminal region-like"/>
    <property type="match status" value="1"/>
</dbReference>
<evidence type="ECO:0000313" key="9">
    <source>
        <dbReference type="Proteomes" id="UP000827721"/>
    </source>
</evidence>
<keyword evidence="2 4" id="KW-0808">Transferase</keyword>
<evidence type="ECO:0008006" key="10">
    <source>
        <dbReference type="Google" id="ProtNLM"/>
    </source>
</evidence>
<evidence type="ECO:0000259" key="6">
    <source>
        <dbReference type="Pfam" id="PF01743"/>
    </source>
</evidence>
<evidence type="ECO:0000256" key="3">
    <source>
        <dbReference type="ARBA" id="ARBA00022741"/>
    </source>
</evidence>
<evidence type="ECO:0000256" key="4">
    <source>
        <dbReference type="RuleBase" id="RU003953"/>
    </source>
</evidence>
<dbReference type="Pfam" id="PF01743">
    <property type="entry name" value="PolyA_pol"/>
    <property type="match status" value="1"/>
</dbReference>
<sequence length="681" mass="77511">MSTFVKAKDYFFSRLKSLTRIQRFNHTMHPQIRPETEMGSDNFTQQVNASKWKKVDGSTLGIHRSLIPEYSWKVLNILRYRGYQVYLVGGCVRDLILKKVPKDFDVITTANLNEVQKQFRRCQIIGKRFPICQVHIKGSIIEVSSFETVAKQAEGTEKVLSSRMPSGCDEEDFIRWRDSMHRDFTINSLFLDPFSNKIYDYANGIADLRSLKLQTLIPAHLSFKEDCARMLRGLRIAARLGLSLTKDTETAIHKLSSSIEKLDQFRLMLELNYMLSYGAAEASICLLHRFNLLEMFLPFHAAYLNEQTSKAPAQNCKMLMKLFCNLDKLVSCDRPAHCTLWVGILGFHQALVSNPQDALVIWVFASVLYHGKWKEGVEFAREHAKGQVKFVPEISGCPEIESDEELAQKVTKLASLVQDSVIALTETDCGLVVVPKRVGRAFCQMLSELVINIESYEKRKNNLLINNKLLGKGNSNETRFVLGEIILETLSGGLVPGKEKHQQVEFIEENLVKNQSVVKKKKRLGQLEFTEENPVTNQSVVRKKRRFGQLVFVEENPIMNQSVVRKNGGCGLASPDRETKPETAKKQKLVENNCPSFKQELAINKLMAIVNDERRQIAEELLKVVEVRQSPKGERNATQGNMLEKEDCQPLAEEAISKKIDKDKQVVQTKHSTKPLSSLFR</sequence>
<dbReference type="Pfam" id="PF12627">
    <property type="entry name" value="PolyA_pol_RNAbd"/>
    <property type="match status" value="1"/>
</dbReference>
<dbReference type="InterPro" id="IPR002646">
    <property type="entry name" value="PolA_pol_head_dom"/>
</dbReference>
<evidence type="ECO:0000256" key="1">
    <source>
        <dbReference type="ARBA" id="ARBA00007265"/>
    </source>
</evidence>
<dbReference type="EMBL" id="JAFEMO010000008">
    <property type="protein sequence ID" value="KAH7566183.1"/>
    <property type="molecule type" value="Genomic_DNA"/>
</dbReference>
<dbReference type="PANTHER" id="PTHR43051">
    <property type="entry name" value="POLYNUCLEOTIDE ADENYLYLTRANSFERASE FAMILY PROTEIN"/>
    <property type="match status" value="1"/>
</dbReference>
<feature type="compositionally biased region" description="Polar residues" evidence="5">
    <location>
        <begin position="666"/>
        <end position="681"/>
    </location>
</feature>
<dbReference type="InterPro" id="IPR032828">
    <property type="entry name" value="PolyA_RNA-bd"/>
</dbReference>
<reference evidence="8 9" key="1">
    <citation type="submission" date="2021-02" db="EMBL/GenBank/DDBJ databases">
        <title>Plant Genome Project.</title>
        <authorList>
            <person name="Zhang R.-G."/>
        </authorList>
    </citation>
    <scope>NUCLEOTIDE SEQUENCE [LARGE SCALE GENOMIC DNA]</scope>
    <source>
        <tissue evidence="8">Leaves</tissue>
    </source>
</reference>
<evidence type="ECO:0000256" key="2">
    <source>
        <dbReference type="ARBA" id="ARBA00022679"/>
    </source>
</evidence>
<dbReference type="SUPFAM" id="SSF81301">
    <property type="entry name" value="Nucleotidyltransferase"/>
    <property type="match status" value="1"/>
</dbReference>
<dbReference type="CDD" id="cd05398">
    <property type="entry name" value="NT_ClassII-CCAase"/>
    <property type="match status" value="1"/>
</dbReference>
<name>A0ABQ8HPH7_9ROSI</name>
<comment type="caution">
    <text evidence="8">The sequence shown here is derived from an EMBL/GenBank/DDBJ whole genome shotgun (WGS) entry which is preliminary data.</text>
</comment>
<dbReference type="InterPro" id="IPR043519">
    <property type="entry name" value="NT_sf"/>
</dbReference>